<dbReference type="PANTHER" id="PTHR23088">
    <property type="entry name" value="NITRILASE-RELATED"/>
    <property type="match status" value="1"/>
</dbReference>
<accession>A0A9W8AFK1</accession>
<proteinExistence type="predicted"/>
<dbReference type="PANTHER" id="PTHR23088:SF27">
    <property type="entry name" value="DEAMINATED GLUTATHIONE AMIDASE"/>
    <property type="match status" value="1"/>
</dbReference>
<dbReference type="EMBL" id="JANBPT010000016">
    <property type="protein sequence ID" value="KAJ1930093.1"/>
    <property type="molecule type" value="Genomic_DNA"/>
</dbReference>
<feature type="domain" description="CN hydrolase" evidence="1">
    <location>
        <begin position="1"/>
        <end position="61"/>
    </location>
</feature>
<organism evidence="2 3">
    <name type="scientific">Tieghemiomyces parasiticus</name>
    <dbReference type="NCBI Taxonomy" id="78921"/>
    <lineage>
        <taxon>Eukaryota</taxon>
        <taxon>Fungi</taxon>
        <taxon>Fungi incertae sedis</taxon>
        <taxon>Zoopagomycota</taxon>
        <taxon>Kickxellomycotina</taxon>
        <taxon>Dimargaritomycetes</taxon>
        <taxon>Dimargaritales</taxon>
        <taxon>Dimargaritaceae</taxon>
        <taxon>Tieghemiomyces</taxon>
    </lineage>
</organism>
<name>A0A9W8AFK1_9FUNG</name>
<dbReference type="GO" id="GO:0003837">
    <property type="term" value="F:beta-ureidopropionase activity"/>
    <property type="evidence" value="ECO:0007669"/>
    <property type="project" value="UniProtKB-EC"/>
</dbReference>
<dbReference type="Proteomes" id="UP001150569">
    <property type="component" value="Unassembled WGS sequence"/>
</dbReference>
<gene>
    <name evidence="2" type="primary">NIT2_1</name>
    <name evidence="2" type="ORF">IWQ60_000636</name>
</gene>
<comment type="caution">
    <text evidence="2">The sequence shown here is derived from an EMBL/GenBank/DDBJ whole genome shotgun (WGS) entry which is preliminary data.</text>
</comment>
<evidence type="ECO:0000313" key="2">
    <source>
        <dbReference type="EMBL" id="KAJ1930093.1"/>
    </source>
</evidence>
<dbReference type="AlphaFoldDB" id="A0A9W8AFK1"/>
<dbReference type="Pfam" id="PF00795">
    <property type="entry name" value="CN_hydrolase"/>
    <property type="match status" value="1"/>
</dbReference>
<dbReference type="OrthoDB" id="5570250at2759"/>
<dbReference type="InterPro" id="IPR036526">
    <property type="entry name" value="C-N_Hydrolase_sf"/>
</dbReference>
<reference evidence="2" key="1">
    <citation type="submission" date="2022-07" db="EMBL/GenBank/DDBJ databases">
        <title>Phylogenomic reconstructions and comparative analyses of Kickxellomycotina fungi.</title>
        <authorList>
            <person name="Reynolds N.K."/>
            <person name="Stajich J.E."/>
            <person name="Barry K."/>
            <person name="Grigoriev I.V."/>
            <person name="Crous P."/>
            <person name="Smith M.E."/>
        </authorList>
    </citation>
    <scope>NUCLEOTIDE SEQUENCE</scope>
    <source>
        <strain evidence="2">RSA 861</strain>
    </source>
</reference>
<dbReference type="EC" id="3.5.1.6" evidence="2"/>
<evidence type="ECO:0000313" key="3">
    <source>
        <dbReference type="Proteomes" id="UP001150569"/>
    </source>
</evidence>
<keyword evidence="3" id="KW-1185">Reference proteome</keyword>
<evidence type="ECO:0000259" key="1">
    <source>
        <dbReference type="PROSITE" id="PS50263"/>
    </source>
</evidence>
<dbReference type="InterPro" id="IPR003010">
    <property type="entry name" value="C-N_Hydrolase"/>
</dbReference>
<keyword evidence="2" id="KW-0378">Hydrolase</keyword>
<sequence>TLLKARAIENQCYVVAAAQAGKHNDKRESYGHAMIVDPWGDVLAQCSNRSEATLALADIDLSYLDQLAVAMPVMQHQRTDLFPWLAPSNDASD</sequence>
<feature type="non-terminal residue" evidence="2">
    <location>
        <position position="93"/>
    </location>
</feature>
<dbReference type="SUPFAM" id="SSF56317">
    <property type="entry name" value="Carbon-nitrogen hydrolase"/>
    <property type="match status" value="1"/>
</dbReference>
<dbReference type="Gene3D" id="3.60.110.10">
    <property type="entry name" value="Carbon-nitrogen hydrolase"/>
    <property type="match status" value="1"/>
</dbReference>
<protein>
    <submittedName>
        <fullName evidence="2">Carbon-nitrogen hydrolase</fullName>
        <ecNumber evidence="2">3.5.1.6</ecNumber>
    </submittedName>
</protein>
<dbReference type="PROSITE" id="PS50263">
    <property type="entry name" value="CN_HYDROLASE"/>
    <property type="match status" value="1"/>
</dbReference>